<evidence type="ECO:0000313" key="2">
    <source>
        <dbReference type="Proteomes" id="UP000477739"/>
    </source>
</evidence>
<dbReference type="RefSeq" id="WP_155109574.1">
    <property type="nucleotide sequence ID" value="NZ_WMJZ01000028.1"/>
</dbReference>
<dbReference type="Proteomes" id="UP000477739">
    <property type="component" value="Unassembled WGS sequence"/>
</dbReference>
<dbReference type="AlphaFoldDB" id="A0A6L6IQ37"/>
<evidence type="ECO:0000313" key="1">
    <source>
        <dbReference type="EMBL" id="MTH48054.1"/>
    </source>
</evidence>
<protein>
    <submittedName>
        <fullName evidence="1">Uncharacterized protein</fullName>
    </submittedName>
</protein>
<sequence length="79" mass="8775">MSKPECALTIVCRQIQQRGELSVVRRPDPPHSGAFLPAVGQARRRLTAPDGQQEGEATIRPDTRHLFEANTVWPGMKRG</sequence>
<accession>A0A6L6IQ37</accession>
<organism evidence="1 2">
    <name type="scientific">Intestinirhabdus alba</name>
    <dbReference type="NCBI Taxonomy" id="2899544"/>
    <lineage>
        <taxon>Bacteria</taxon>
        <taxon>Pseudomonadati</taxon>
        <taxon>Pseudomonadota</taxon>
        <taxon>Gammaproteobacteria</taxon>
        <taxon>Enterobacterales</taxon>
        <taxon>Enterobacteriaceae</taxon>
        <taxon>Intestinirhabdus</taxon>
    </lineage>
</organism>
<dbReference type="EMBL" id="WMJZ01000028">
    <property type="protein sequence ID" value="MTH48054.1"/>
    <property type="molecule type" value="Genomic_DNA"/>
</dbReference>
<proteinExistence type="predicted"/>
<comment type="caution">
    <text evidence="1">The sequence shown here is derived from an EMBL/GenBank/DDBJ whole genome shotgun (WGS) entry which is preliminary data.</text>
</comment>
<gene>
    <name evidence="1" type="ORF">GJV78_17635</name>
</gene>
<name>A0A6L6IQ37_9ENTR</name>
<reference evidence="1 2" key="1">
    <citation type="submission" date="2019-11" db="EMBL/GenBank/DDBJ databases">
        <title>Escherichia alba sp. nov. isolated from the gut of plastic-eating superworms Zophobas atratus.</title>
        <authorList>
            <person name="Yang Y."/>
        </authorList>
    </citation>
    <scope>NUCLEOTIDE SEQUENCE [LARGE SCALE GENOMIC DNA]</scope>
    <source>
        <strain evidence="2">BIT-B35</strain>
    </source>
</reference>
<keyword evidence="2" id="KW-1185">Reference proteome</keyword>